<proteinExistence type="predicted"/>
<gene>
    <name evidence="2" type="ORF">P174DRAFT_150423</name>
</gene>
<name>A0A2I1CEF8_ASPN1</name>
<dbReference type="Proteomes" id="UP000234474">
    <property type="component" value="Unassembled WGS sequence"/>
</dbReference>
<dbReference type="VEuPathDB" id="FungiDB:P174DRAFT_150423"/>
<reference evidence="3" key="1">
    <citation type="journal article" date="2018" name="Proc. Natl. Acad. Sci. U.S.A.">
        <title>Linking secondary metabolites to gene clusters through genome sequencing of six diverse Aspergillus species.</title>
        <authorList>
            <person name="Kaerboelling I."/>
            <person name="Vesth T.C."/>
            <person name="Frisvad J.C."/>
            <person name="Nybo J.L."/>
            <person name="Theobald S."/>
            <person name="Kuo A."/>
            <person name="Bowyer P."/>
            <person name="Matsuda Y."/>
            <person name="Mondo S."/>
            <person name="Lyhne E.K."/>
            <person name="Kogle M.E."/>
            <person name="Clum A."/>
            <person name="Lipzen A."/>
            <person name="Salamov A."/>
            <person name="Ngan C.Y."/>
            <person name="Daum C."/>
            <person name="Chiniquy J."/>
            <person name="Barry K."/>
            <person name="LaButti K."/>
            <person name="Haridas S."/>
            <person name="Simmons B.A."/>
            <person name="Magnuson J.K."/>
            <person name="Mortensen U.H."/>
            <person name="Larsen T.O."/>
            <person name="Grigoriev I.V."/>
            <person name="Baker S.E."/>
            <person name="Andersen M.R."/>
        </authorList>
    </citation>
    <scope>NUCLEOTIDE SEQUENCE [LARGE SCALE GENOMIC DNA]</scope>
    <source>
        <strain evidence="3">IBT 16806</strain>
    </source>
</reference>
<keyword evidence="3" id="KW-1185">Reference proteome</keyword>
<dbReference type="GeneID" id="36528490"/>
<dbReference type="EMBL" id="MSZS01000003">
    <property type="protein sequence ID" value="PKX96009.1"/>
    <property type="molecule type" value="Genomic_DNA"/>
</dbReference>
<organism evidence="2 3">
    <name type="scientific">Aspergillus novofumigatus (strain IBT 16806)</name>
    <dbReference type="NCBI Taxonomy" id="1392255"/>
    <lineage>
        <taxon>Eukaryota</taxon>
        <taxon>Fungi</taxon>
        <taxon>Dikarya</taxon>
        <taxon>Ascomycota</taxon>
        <taxon>Pezizomycotina</taxon>
        <taxon>Eurotiomycetes</taxon>
        <taxon>Eurotiomycetidae</taxon>
        <taxon>Eurotiales</taxon>
        <taxon>Aspergillaceae</taxon>
        <taxon>Aspergillus</taxon>
        <taxon>Aspergillus subgen. Fumigati</taxon>
    </lineage>
</organism>
<protein>
    <submittedName>
        <fullName evidence="2">Uncharacterized protein</fullName>
    </submittedName>
</protein>
<feature type="region of interest" description="Disordered" evidence="1">
    <location>
        <begin position="1"/>
        <end position="61"/>
    </location>
</feature>
<feature type="compositionally biased region" description="Low complexity" evidence="1">
    <location>
        <begin position="46"/>
        <end position="61"/>
    </location>
</feature>
<evidence type="ECO:0000313" key="3">
    <source>
        <dbReference type="Proteomes" id="UP000234474"/>
    </source>
</evidence>
<evidence type="ECO:0000313" key="2">
    <source>
        <dbReference type="EMBL" id="PKX96009.1"/>
    </source>
</evidence>
<comment type="caution">
    <text evidence="2">The sequence shown here is derived from an EMBL/GenBank/DDBJ whole genome shotgun (WGS) entry which is preliminary data.</text>
</comment>
<dbReference type="AlphaFoldDB" id="A0A2I1CEF8"/>
<dbReference type="RefSeq" id="XP_024684604.1">
    <property type="nucleotide sequence ID" value="XM_024821164.1"/>
</dbReference>
<accession>A0A2I1CEF8</accession>
<evidence type="ECO:0000256" key="1">
    <source>
        <dbReference type="SAM" id="MobiDB-lite"/>
    </source>
</evidence>
<sequence length="93" mass="10007">MSSNQNPGNFANRPTRRSRTLLAREASPATKVVSPAWTPRSRETSLPRVARPPAAASSPVRSVPVRLVARVAAPPVVPISPRIKSVDMSDDLE</sequence>